<organism evidence="1">
    <name type="scientific">Fagus sylvatica</name>
    <name type="common">Beechnut</name>
    <dbReference type="NCBI Taxonomy" id="28930"/>
    <lineage>
        <taxon>Eukaryota</taxon>
        <taxon>Viridiplantae</taxon>
        <taxon>Streptophyta</taxon>
        <taxon>Embryophyta</taxon>
        <taxon>Tracheophyta</taxon>
        <taxon>Spermatophyta</taxon>
        <taxon>Magnoliopsida</taxon>
        <taxon>eudicotyledons</taxon>
        <taxon>Gunneridae</taxon>
        <taxon>Pentapetalae</taxon>
        <taxon>rosids</taxon>
        <taxon>fabids</taxon>
        <taxon>Fagales</taxon>
        <taxon>Fagaceae</taxon>
        <taxon>Fagus</taxon>
    </lineage>
</organism>
<dbReference type="InterPro" id="IPR027417">
    <property type="entry name" value="P-loop_NTPase"/>
</dbReference>
<dbReference type="PANTHER" id="PTHR37807:SF3">
    <property type="entry name" value="OS07G0160300 PROTEIN"/>
    <property type="match status" value="1"/>
</dbReference>
<evidence type="ECO:0008006" key="2">
    <source>
        <dbReference type="Google" id="ProtNLM"/>
    </source>
</evidence>
<dbReference type="Pfam" id="PF13671">
    <property type="entry name" value="AAA_33"/>
    <property type="match status" value="1"/>
</dbReference>
<dbReference type="EMBL" id="OIVN01001458">
    <property type="protein sequence ID" value="SPC94207.1"/>
    <property type="molecule type" value="Genomic_DNA"/>
</dbReference>
<dbReference type="PANTHER" id="PTHR37807">
    <property type="entry name" value="OS07G0160300 PROTEIN"/>
    <property type="match status" value="1"/>
</dbReference>
<proteinExistence type="predicted"/>
<protein>
    <recommendedName>
        <fullName evidence="2">AAA+ ATPase domain-containing protein</fullName>
    </recommendedName>
</protein>
<gene>
    <name evidence="1" type="ORF">FSB_LOCUS22089</name>
</gene>
<evidence type="ECO:0000313" key="1">
    <source>
        <dbReference type="EMBL" id="SPC94207.1"/>
    </source>
</evidence>
<accession>A0A2N9FU58</accession>
<dbReference type="AlphaFoldDB" id="A0A2N9FU58"/>
<dbReference type="SUPFAM" id="SSF52540">
    <property type="entry name" value="P-loop containing nucleoside triphosphate hydrolases"/>
    <property type="match status" value="1"/>
</dbReference>
<reference evidence="1" key="1">
    <citation type="submission" date="2018-02" db="EMBL/GenBank/DDBJ databases">
        <authorList>
            <person name="Cohen D.B."/>
            <person name="Kent A.D."/>
        </authorList>
    </citation>
    <scope>NUCLEOTIDE SEQUENCE</scope>
</reference>
<name>A0A2N9FU58_FAGSY</name>
<sequence>MAKIEEKKVIIIAMKGHPGTGKSTIAQSLASLLKIPLLDKDDVRDSTSPLQVQHTSSSKLLNDLSYDAVFRMATTQLRLGLSVVVDSPLSRRSHLDRLLHMGSSTGAGLVVIECKPKDEAEWRRRLERRGAHHGGGDGWHKPATWSDLERLLEGYGGCTEYDFGDVPRLVVDTTASVPVGDLVSSVVEFISSHTGGRWESCNIEKITCTPSMETRGQVPKFLIE</sequence>
<dbReference type="Gene3D" id="3.40.50.300">
    <property type="entry name" value="P-loop containing nucleotide triphosphate hydrolases"/>
    <property type="match status" value="1"/>
</dbReference>